<evidence type="ECO:0000259" key="4">
    <source>
        <dbReference type="PROSITE" id="PS50932"/>
    </source>
</evidence>
<dbReference type="GO" id="GO:0003700">
    <property type="term" value="F:DNA-binding transcription factor activity"/>
    <property type="evidence" value="ECO:0007669"/>
    <property type="project" value="TreeGrafter"/>
</dbReference>
<dbReference type="Proteomes" id="UP000553776">
    <property type="component" value="Unassembled WGS sequence"/>
</dbReference>
<dbReference type="InterPro" id="IPR000843">
    <property type="entry name" value="HTH_LacI"/>
</dbReference>
<keyword evidence="7" id="KW-1185">Reference proteome</keyword>
<dbReference type="CDD" id="cd01392">
    <property type="entry name" value="HTH_LacI"/>
    <property type="match status" value="1"/>
</dbReference>
<dbReference type="PANTHER" id="PTHR30146">
    <property type="entry name" value="LACI-RELATED TRANSCRIPTIONAL REPRESSOR"/>
    <property type="match status" value="1"/>
</dbReference>
<dbReference type="SUPFAM" id="SSF47413">
    <property type="entry name" value="lambda repressor-like DNA-binding domains"/>
    <property type="match status" value="1"/>
</dbReference>
<dbReference type="Gene3D" id="3.40.50.2300">
    <property type="match status" value="2"/>
</dbReference>
<dbReference type="InterPro" id="IPR028082">
    <property type="entry name" value="Peripla_BP_I"/>
</dbReference>
<dbReference type="PROSITE" id="PS50932">
    <property type="entry name" value="HTH_LACI_2"/>
    <property type="match status" value="1"/>
</dbReference>
<evidence type="ECO:0000259" key="5">
    <source>
        <dbReference type="PROSITE" id="PS50943"/>
    </source>
</evidence>
<dbReference type="Pfam" id="PF00356">
    <property type="entry name" value="LacI"/>
    <property type="match status" value="1"/>
</dbReference>
<dbReference type="SUPFAM" id="SSF53822">
    <property type="entry name" value="Periplasmic binding protein-like I"/>
    <property type="match status" value="1"/>
</dbReference>
<dbReference type="InterPro" id="IPR010982">
    <property type="entry name" value="Lambda_DNA-bd_dom_sf"/>
</dbReference>
<dbReference type="PROSITE" id="PS50943">
    <property type="entry name" value="HTH_CROC1"/>
    <property type="match status" value="1"/>
</dbReference>
<dbReference type="Gene3D" id="1.10.260.40">
    <property type="entry name" value="lambda repressor-like DNA-binding domains"/>
    <property type="match status" value="1"/>
</dbReference>
<dbReference type="GO" id="GO:0000976">
    <property type="term" value="F:transcription cis-regulatory region binding"/>
    <property type="evidence" value="ECO:0007669"/>
    <property type="project" value="TreeGrafter"/>
</dbReference>
<dbReference type="RefSeq" id="WP_185137841.1">
    <property type="nucleotide sequence ID" value="NZ_BORM01000021.1"/>
</dbReference>
<evidence type="ECO:0000256" key="2">
    <source>
        <dbReference type="ARBA" id="ARBA00023125"/>
    </source>
</evidence>
<comment type="caution">
    <text evidence="6">The sequence shown here is derived from an EMBL/GenBank/DDBJ whole genome shotgun (WGS) entry which is preliminary data.</text>
</comment>
<keyword evidence="1" id="KW-0805">Transcription regulation</keyword>
<name>A0A841U304_9BACL</name>
<dbReference type="SMART" id="SM00354">
    <property type="entry name" value="HTH_LACI"/>
    <property type="match status" value="1"/>
</dbReference>
<proteinExistence type="predicted"/>
<evidence type="ECO:0000256" key="3">
    <source>
        <dbReference type="ARBA" id="ARBA00023163"/>
    </source>
</evidence>
<keyword evidence="3" id="KW-0804">Transcription</keyword>
<reference evidence="6 7" key="1">
    <citation type="submission" date="2020-08" db="EMBL/GenBank/DDBJ databases">
        <title>Cohnella phylogeny.</title>
        <authorList>
            <person name="Dunlap C."/>
        </authorList>
    </citation>
    <scope>NUCLEOTIDE SEQUENCE [LARGE SCALE GENOMIC DNA]</scope>
    <source>
        <strain evidence="6 7">DSM 25239</strain>
    </source>
</reference>
<dbReference type="CDD" id="cd06267">
    <property type="entry name" value="PBP1_LacI_sugar_binding-like"/>
    <property type="match status" value="1"/>
</dbReference>
<evidence type="ECO:0000313" key="7">
    <source>
        <dbReference type="Proteomes" id="UP000553776"/>
    </source>
</evidence>
<dbReference type="InterPro" id="IPR001387">
    <property type="entry name" value="Cro/C1-type_HTH"/>
</dbReference>
<dbReference type="PANTHER" id="PTHR30146:SF109">
    <property type="entry name" value="HTH-TYPE TRANSCRIPTIONAL REGULATOR GALS"/>
    <property type="match status" value="1"/>
</dbReference>
<feature type="domain" description="HTH lacI-type" evidence="4">
    <location>
        <begin position="2"/>
        <end position="56"/>
    </location>
</feature>
<organism evidence="6 7">
    <name type="scientific">Cohnella xylanilytica</name>
    <dbReference type="NCBI Taxonomy" id="557555"/>
    <lineage>
        <taxon>Bacteria</taxon>
        <taxon>Bacillati</taxon>
        <taxon>Bacillota</taxon>
        <taxon>Bacilli</taxon>
        <taxon>Bacillales</taxon>
        <taxon>Paenibacillaceae</taxon>
        <taxon>Cohnella</taxon>
    </lineage>
</organism>
<gene>
    <name evidence="6" type="ORF">H7B90_20955</name>
</gene>
<evidence type="ECO:0000313" key="6">
    <source>
        <dbReference type="EMBL" id="MBB6693872.1"/>
    </source>
</evidence>
<keyword evidence="2 6" id="KW-0238">DNA-binding</keyword>
<protein>
    <submittedName>
        <fullName evidence="6">LacI family DNA-binding transcriptional regulator</fullName>
    </submittedName>
</protein>
<dbReference type="Pfam" id="PF13377">
    <property type="entry name" value="Peripla_BP_3"/>
    <property type="match status" value="1"/>
</dbReference>
<dbReference type="InterPro" id="IPR046335">
    <property type="entry name" value="LacI/GalR-like_sensor"/>
</dbReference>
<accession>A0A841U304</accession>
<dbReference type="EMBL" id="JACJVR010000079">
    <property type="protein sequence ID" value="MBB6693872.1"/>
    <property type="molecule type" value="Genomic_DNA"/>
</dbReference>
<feature type="domain" description="HTH cro/C1-type" evidence="5">
    <location>
        <begin position="4"/>
        <end position="32"/>
    </location>
</feature>
<sequence>MKGMKKIAELTGVSVSTVSNVLNGRSNVSQATKERVLQVAAEYGYSPRTPRSSINEHASKAVVFIFSDFDREFYLKIINGISDYLSENGYDLIICTSKSSASFMRSSFASGAIVLDSSITDEFVASVAAPDFPVVLMDRILPDSSLHTKSVVVDNYPVMCELVQGLVDKGFKKFGFIGGLDYTLDNKERFGALTDTLARNKIEFDRTHYFHGNYREKSGYQAAKLMILSNALPEVVVCANDNMAIGAIKAFEENNLRVPEDISVTGFDDSEAAAMAGLTTVSIPRYESGYLAAKDLLELINGRKQREPFKLSATNIKWRKSVK</sequence>
<evidence type="ECO:0000256" key="1">
    <source>
        <dbReference type="ARBA" id="ARBA00023015"/>
    </source>
</evidence>
<dbReference type="AlphaFoldDB" id="A0A841U304"/>